<evidence type="ECO:0000313" key="2">
    <source>
        <dbReference type="Proteomes" id="UP001236076"/>
    </source>
</evidence>
<accession>A0AAE9PZM5</accession>
<evidence type="ECO:0000313" key="1">
    <source>
        <dbReference type="EMBL" id="UZZ64252.1"/>
    </source>
</evidence>
<sequence length="131" mass="15521">MKPVYRYDLVGDMDGNCNINEARMEKSEDGLYVKYREYKELLRAFKRATGHRDDIVIFKEQAVQLPTGWKLRETDRVELINPKGECVAYLSEIESIDYWQVIYKDKAVFNSHNVQYDCIDYMTKIAYAEDK</sequence>
<proteinExistence type="predicted"/>
<protein>
    <submittedName>
        <fullName evidence="1">Uncharacterized protein</fullName>
    </submittedName>
</protein>
<name>A0AAE9PZM5_9CAUD</name>
<dbReference type="Proteomes" id="UP001236076">
    <property type="component" value="Segment"/>
</dbReference>
<organism evidence="1 2">
    <name type="scientific">Escherichia phage A5-4</name>
    <dbReference type="NCBI Taxonomy" id="2996162"/>
    <lineage>
        <taxon>Viruses</taxon>
        <taxon>Duplodnaviria</taxon>
        <taxon>Heunggongvirae</taxon>
        <taxon>Uroviricota</taxon>
        <taxon>Caudoviricetes</taxon>
        <taxon>Vequintavirinae</taxon>
    </lineage>
</organism>
<keyword evidence="2" id="KW-1185">Reference proteome</keyword>
<gene>
    <name evidence="1" type="ORF">A54_12</name>
</gene>
<dbReference type="EMBL" id="OP744025">
    <property type="protein sequence ID" value="UZZ64252.1"/>
    <property type="molecule type" value="Genomic_DNA"/>
</dbReference>
<reference evidence="1 2" key="1">
    <citation type="submission" date="2022-10" db="EMBL/GenBank/DDBJ databases">
        <authorList>
            <person name="Cortes-Martin A."/>
            <person name="Buttimer C.T.H."/>
            <person name="Hill C."/>
        </authorList>
    </citation>
    <scope>NUCLEOTIDE SEQUENCE [LARGE SCALE GENOMIC DNA]</scope>
</reference>